<comment type="subcellular location">
    <subcellularLocation>
        <location evidence="1">Cell outer membrane</location>
    </subcellularLocation>
</comment>
<evidence type="ECO:0000256" key="2">
    <source>
        <dbReference type="ARBA" id="ARBA00007613"/>
    </source>
</evidence>
<keyword evidence="10" id="KW-1185">Reference proteome</keyword>
<dbReference type="PANTHER" id="PTHR30026:SF20">
    <property type="entry name" value="OUTER MEMBRANE PROTEIN TOLC"/>
    <property type="match status" value="1"/>
</dbReference>
<evidence type="ECO:0000256" key="4">
    <source>
        <dbReference type="ARBA" id="ARBA00022452"/>
    </source>
</evidence>
<dbReference type="GO" id="GO:0015288">
    <property type="term" value="F:porin activity"/>
    <property type="evidence" value="ECO:0007669"/>
    <property type="project" value="TreeGrafter"/>
</dbReference>
<dbReference type="InterPro" id="IPR003423">
    <property type="entry name" value="OMP_efflux"/>
</dbReference>
<dbReference type="InterPro" id="IPR051906">
    <property type="entry name" value="TolC-like"/>
</dbReference>
<comment type="similarity">
    <text evidence="2">Belongs to the outer membrane factor (OMF) (TC 1.B.17) family.</text>
</comment>
<protein>
    <recommendedName>
        <fullName evidence="11">Outer membrane protein TolC</fullName>
    </recommendedName>
</protein>
<organism evidence="9 10">
    <name type="scientific">Candidatus Jidaibacter acanthamoebae</name>
    <dbReference type="NCBI Taxonomy" id="86105"/>
    <lineage>
        <taxon>Bacteria</taxon>
        <taxon>Pseudomonadati</taxon>
        <taxon>Pseudomonadota</taxon>
        <taxon>Alphaproteobacteria</taxon>
        <taxon>Rickettsiales</taxon>
        <taxon>Candidatus Midichloriaceae</taxon>
        <taxon>Candidatus Jidaibacter</taxon>
    </lineage>
</organism>
<sequence length="439" mass="48254">MLKIWEKALIMNNILKKMAFLIGFSSLTIPYVSNAYSIADAIRASRANNLDIKASRDDLQSTKSLKYKAFAGVMPNINAESNFTNTDHKSQAYKDRVQNPNRSEFSLNVVQPLFSGGSTLFDLNYAKNSIDSAQASLLNTKEKIILSTIDAYEDLLTKRELYNFSIKKEEAISNHLAATQAKLELGEATITDVSLAASRLAMAVSEKAKAKGAVIAAEANFTAITGDAVPAKMEPIKLNKMSIPANLEQFMEAAIQKNSNIKKAKSEANAAKNQKQKAFSALSPKVNAFAQFNRTDDLKIARSDGDTYGIQVKVPIFQGGAEYADIRSSKYQERKAQHLHDSTVTAITQKVIQAWSEYYTTKAVIESSAKAVVAAQDALFGTEEEAKVGTRTTLEVLDAENDLFEAKINNTKAHKDNVVALFNMHALMSTLNQMDFANY</sequence>
<dbReference type="Gene3D" id="1.20.1600.10">
    <property type="entry name" value="Outer membrane efflux proteins (OEP)"/>
    <property type="match status" value="1"/>
</dbReference>
<keyword evidence="3" id="KW-0813">Transport</keyword>
<keyword evidence="5" id="KW-0812">Transmembrane</keyword>
<dbReference type="NCBIfam" id="TIGR01844">
    <property type="entry name" value="type_I_sec_TolC"/>
    <property type="match status" value="1"/>
</dbReference>
<evidence type="ECO:0000256" key="1">
    <source>
        <dbReference type="ARBA" id="ARBA00004442"/>
    </source>
</evidence>
<evidence type="ECO:0000256" key="7">
    <source>
        <dbReference type="ARBA" id="ARBA00023237"/>
    </source>
</evidence>
<dbReference type="Proteomes" id="UP000031258">
    <property type="component" value="Unassembled WGS sequence"/>
</dbReference>
<feature type="coiled-coil region" evidence="8">
    <location>
        <begin position="247"/>
        <end position="281"/>
    </location>
</feature>
<evidence type="ECO:0000256" key="3">
    <source>
        <dbReference type="ARBA" id="ARBA00022448"/>
    </source>
</evidence>
<evidence type="ECO:0000256" key="8">
    <source>
        <dbReference type="SAM" id="Coils"/>
    </source>
</evidence>
<gene>
    <name evidence="9" type="ORF">NF27_DZ00040</name>
</gene>
<dbReference type="InterPro" id="IPR010130">
    <property type="entry name" value="T1SS_OMP_TolC"/>
</dbReference>
<name>A0A0C1QI93_9RICK</name>
<dbReference type="AlphaFoldDB" id="A0A0C1QI93"/>
<dbReference type="SUPFAM" id="SSF56954">
    <property type="entry name" value="Outer membrane efflux proteins (OEP)"/>
    <property type="match status" value="1"/>
</dbReference>
<keyword evidence="4" id="KW-1134">Transmembrane beta strand</keyword>
<proteinExistence type="inferred from homology"/>
<dbReference type="GO" id="GO:0009279">
    <property type="term" value="C:cell outer membrane"/>
    <property type="evidence" value="ECO:0007669"/>
    <property type="project" value="UniProtKB-SubCell"/>
</dbReference>
<dbReference type="PANTHER" id="PTHR30026">
    <property type="entry name" value="OUTER MEMBRANE PROTEIN TOLC"/>
    <property type="match status" value="1"/>
</dbReference>
<keyword evidence="7" id="KW-0998">Cell outer membrane</keyword>
<evidence type="ECO:0000256" key="6">
    <source>
        <dbReference type="ARBA" id="ARBA00023136"/>
    </source>
</evidence>
<dbReference type="EMBL" id="JSWE01000100">
    <property type="protein sequence ID" value="KIE05214.1"/>
    <property type="molecule type" value="Genomic_DNA"/>
</dbReference>
<evidence type="ECO:0000256" key="5">
    <source>
        <dbReference type="ARBA" id="ARBA00022692"/>
    </source>
</evidence>
<reference evidence="9 10" key="1">
    <citation type="submission" date="2014-11" db="EMBL/GenBank/DDBJ databases">
        <title>A Rickettsiales Symbiont of Amoebae With Ancient Features.</title>
        <authorList>
            <person name="Schulz F."/>
            <person name="Martijn J."/>
            <person name="Wascher F."/>
            <person name="Kostanjsek R."/>
            <person name="Ettema T.J."/>
            <person name="Horn M."/>
        </authorList>
    </citation>
    <scope>NUCLEOTIDE SEQUENCE [LARGE SCALE GENOMIC DNA]</scope>
    <source>
        <strain evidence="9 10">UWC36</strain>
    </source>
</reference>
<comment type="caution">
    <text evidence="9">The sequence shown here is derived from an EMBL/GenBank/DDBJ whole genome shotgun (WGS) entry which is preliminary data.</text>
</comment>
<dbReference type="Pfam" id="PF02321">
    <property type="entry name" value="OEP"/>
    <property type="match status" value="2"/>
</dbReference>
<dbReference type="STRING" id="86105.NF27_DZ00040"/>
<evidence type="ECO:0000313" key="10">
    <source>
        <dbReference type="Proteomes" id="UP000031258"/>
    </source>
</evidence>
<accession>A0A0C1QI93</accession>
<keyword evidence="8" id="KW-0175">Coiled coil</keyword>
<evidence type="ECO:0008006" key="11">
    <source>
        <dbReference type="Google" id="ProtNLM"/>
    </source>
</evidence>
<dbReference type="GO" id="GO:0015562">
    <property type="term" value="F:efflux transmembrane transporter activity"/>
    <property type="evidence" value="ECO:0007669"/>
    <property type="project" value="InterPro"/>
</dbReference>
<dbReference type="GO" id="GO:1990281">
    <property type="term" value="C:efflux pump complex"/>
    <property type="evidence" value="ECO:0007669"/>
    <property type="project" value="TreeGrafter"/>
</dbReference>
<keyword evidence="6" id="KW-0472">Membrane</keyword>
<evidence type="ECO:0000313" key="9">
    <source>
        <dbReference type="EMBL" id="KIE05214.1"/>
    </source>
</evidence>